<keyword evidence="3" id="KW-1185">Reference proteome</keyword>
<evidence type="ECO:0000256" key="1">
    <source>
        <dbReference type="SAM" id="MobiDB-lite"/>
    </source>
</evidence>
<dbReference type="EMBL" id="JANPWB010000004">
    <property type="protein sequence ID" value="KAJ1194536.1"/>
    <property type="molecule type" value="Genomic_DNA"/>
</dbReference>
<dbReference type="Proteomes" id="UP001066276">
    <property type="component" value="Chromosome 2_2"/>
</dbReference>
<evidence type="ECO:0000313" key="2">
    <source>
        <dbReference type="EMBL" id="KAJ1194536.1"/>
    </source>
</evidence>
<name>A0AAV7V153_PLEWA</name>
<reference evidence="2" key="1">
    <citation type="journal article" date="2022" name="bioRxiv">
        <title>Sequencing and chromosome-scale assembly of the giantPleurodeles waltlgenome.</title>
        <authorList>
            <person name="Brown T."/>
            <person name="Elewa A."/>
            <person name="Iarovenko S."/>
            <person name="Subramanian E."/>
            <person name="Araus A.J."/>
            <person name="Petzold A."/>
            <person name="Susuki M."/>
            <person name="Suzuki K.-i.T."/>
            <person name="Hayashi T."/>
            <person name="Toyoda A."/>
            <person name="Oliveira C."/>
            <person name="Osipova E."/>
            <person name="Leigh N.D."/>
            <person name="Simon A."/>
            <person name="Yun M.H."/>
        </authorList>
    </citation>
    <scope>NUCLEOTIDE SEQUENCE</scope>
    <source>
        <strain evidence="2">20211129_DDA</strain>
        <tissue evidence="2">Liver</tissue>
    </source>
</reference>
<feature type="region of interest" description="Disordered" evidence="1">
    <location>
        <begin position="1"/>
        <end position="53"/>
    </location>
</feature>
<feature type="compositionally biased region" description="Polar residues" evidence="1">
    <location>
        <begin position="11"/>
        <end position="50"/>
    </location>
</feature>
<evidence type="ECO:0000313" key="3">
    <source>
        <dbReference type="Proteomes" id="UP001066276"/>
    </source>
</evidence>
<sequence length="153" mass="16267">MSPGKAAGKSSGKSTGQLLFSEAVSQPQPISSATPTVDHSCTITPETPSPDTAMESILQEISAVGRCLEAMDSKITDLSTDSKSFRADIAGFHDKVTDLDHCLHTVETKMASLLDHEPELQYVCNNHHHSMLPMSQAGPSTADVCDGTWTLPA</sequence>
<organism evidence="2 3">
    <name type="scientific">Pleurodeles waltl</name>
    <name type="common">Iberian ribbed newt</name>
    <dbReference type="NCBI Taxonomy" id="8319"/>
    <lineage>
        <taxon>Eukaryota</taxon>
        <taxon>Metazoa</taxon>
        <taxon>Chordata</taxon>
        <taxon>Craniata</taxon>
        <taxon>Vertebrata</taxon>
        <taxon>Euteleostomi</taxon>
        <taxon>Amphibia</taxon>
        <taxon>Batrachia</taxon>
        <taxon>Caudata</taxon>
        <taxon>Salamandroidea</taxon>
        <taxon>Salamandridae</taxon>
        <taxon>Pleurodelinae</taxon>
        <taxon>Pleurodeles</taxon>
    </lineage>
</organism>
<dbReference type="AlphaFoldDB" id="A0AAV7V153"/>
<gene>
    <name evidence="2" type="ORF">NDU88_003824</name>
</gene>
<protein>
    <submittedName>
        <fullName evidence="2">Uncharacterized protein</fullName>
    </submittedName>
</protein>
<accession>A0AAV7V153</accession>
<proteinExistence type="predicted"/>
<comment type="caution">
    <text evidence="2">The sequence shown here is derived from an EMBL/GenBank/DDBJ whole genome shotgun (WGS) entry which is preliminary data.</text>
</comment>